<dbReference type="Proteomes" id="UP000319578">
    <property type="component" value="Unassembled WGS sequence"/>
</dbReference>
<dbReference type="EMBL" id="LGIQ01000011">
    <property type="protein sequence ID" value="KNB69887.1"/>
    <property type="molecule type" value="Genomic_DNA"/>
</dbReference>
<dbReference type="EMBL" id="BJON01000009">
    <property type="protein sequence ID" value="GED68763.1"/>
    <property type="molecule type" value="Genomic_DNA"/>
</dbReference>
<reference evidence="7" key="1">
    <citation type="submission" date="2015-07" db="EMBL/GenBank/DDBJ databases">
        <title>Genome sequencing project for genomic taxonomy and phylogenomics of Bacillus-like bacteria.</title>
        <authorList>
            <person name="Liu B."/>
            <person name="Wang J."/>
            <person name="Zhu Y."/>
            <person name="Liu G."/>
            <person name="Chen Q."/>
            <person name="Chen Z."/>
            <person name="Lan J."/>
            <person name="Che J."/>
            <person name="Ge C."/>
            <person name="Shi H."/>
            <person name="Pan Z."/>
            <person name="Liu X."/>
        </authorList>
    </citation>
    <scope>NUCLEOTIDE SEQUENCE [LARGE SCALE GENOMIC DNA]</scope>
    <source>
        <strain evidence="7">DSM 9887</strain>
    </source>
</reference>
<dbReference type="RefSeq" id="WP_049741924.1">
    <property type="nucleotide sequence ID" value="NZ_BJON01000009.1"/>
</dbReference>
<protein>
    <recommendedName>
        <fullName evidence="4">HTH araC/xylS-type domain-containing protein</fullName>
    </recommendedName>
</protein>
<dbReference type="OrthoDB" id="9799319at2"/>
<dbReference type="InterPro" id="IPR018060">
    <property type="entry name" value="HTH_AraC"/>
</dbReference>
<evidence type="ECO:0000259" key="4">
    <source>
        <dbReference type="PROSITE" id="PS01124"/>
    </source>
</evidence>
<proteinExistence type="predicted"/>
<reference evidence="5 8" key="3">
    <citation type="submission" date="2019-06" db="EMBL/GenBank/DDBJ databases">
        <title>Whole genome shotgun sequence of Brevibacillus reuszeri NBRC 15719.</title>
        <authorList>
            <person name="Hosoyama A."/>
            <person name="Uohara A."/>
            <person name="Ohji S."/>
            <person name="Ichikawa N."/>
        </authorList>
    </citation>
    <scope>NUCLEOTIDE SEQUENCE [LARGE SCALE GENOMIC DNA]</scope>
    <source>
        <strain evidence="5 8">NBRC 15719</strain>
    </source>
</reference>
<dbReference type="Gene3D" id="1.10.10.60">
    <property type="entry name" value="Homeodomain-like"/>
    <property type="match status" value="1"/>
</dbReference>
<evidence type="ECO:0000256" key="3">
    <source>
        <dbReference type="SAM" id="MobiDB-lite"/>
    </source>
</evidence>
<dbReference type="Proteomes" id="UP000036834">
    <property type="component" value="Unassembled WGS sequence"/>
</dbReference>
<evidence type="ECO:0000256" key="2">
    <source>
        <dbReference type="ARBA" id="ARBA00023163"/>
    </source>
</evidence>
<evidence type="ECO:0000313" key="5">
    <source>
        <dbReference type="EMBL" id="GED68763.1"/>
    </source>
</evidence>
<keyword evidence="2" id="KW-0804">Transcription</keyword>
<sequence length="78" mass="8600">MLSTTDSLQDITYQTGFADGSYLGKMFKKMVGMTPSAFPQKRDAGRIADLDQVSKTAREEIGKAVKPDDTRGRQNRGN</sequence>
<dbReference type="SUPFAM" id="SSF46689">
    <property type="entry name" value="Homeodomain-like"/>
    <property type="match status" value="1"/>
</dbReference>
<evidence type="ECO:0000313" key="7">
    <source>
        <dbReference type="Proteomes" id="UP000036834"/>
    </source>
</evidence>
<reference evidence="6" key="2">
    <citation type="submission" date="2015-07" db="EMBL/GenBank/DDBJ databases">
        <title>MeaNS - Measles Nucleotide Surveillance Program.</title>
        <authorList>
            <person name="Tran T."/>
            <person name="Druce J."/>
        </authorList>
    </citation>
    <scope>NUCLEOTIDE SEQUENCE</scope>
    <source>
        <strain evidence="6">DSM 9887</strain>
    </source>
</reference>
<feature type="domain" description="HTH araC/xylS-type" evidence="4">
    <location>
        <begin position="1"/>
        <end position="41"/>
    </location>
</feature>
<dbReference type="GO" id="GO:0043565">
    <property type="term" value="F:sequence-specific DNA binding"/>
    <property type="evidence" value="ECO:0007669"/>
    <property type="project" value="InterPro"/>
</dbReference>
<dbReference type="Pfam" id="PF12833">
    <property type="entry name" value="HTH_18"/>
    <property type="match status" value="1"/>
</dbReference>
<evidence type="ECO:0000313" key="6">
    <source>
        <dbReference type="EMBL" id="KNB69887.1"/>
    </source>
</evidence>
<feature type="compositionally biased region" description="Basic and acidic residues" evidence="3">
    <location>
        <begin position="58"/>
        <end position="72"/>
    </location>
</feature>
<name>A0A0K9YML9_9BACL</name>
<dbReference type="PROSITE" id="PS01124">
    <property type="entry name" value="HTH_ARAC_FAMILY_2"/>
    <property type="match status" value="1"/>
</dbReference>
<dbReference type="InterPro" id="IPR009057">
    <property type="entry name" value="Homeodomain-like_sf"/>
</dbReference>
<dbReference type="STRING" id="54915.ADS79_29045"/>
<accession>A0A0K9YML9</accession>
<evidence type="ECO:0000256" key="1">
    <source>
        <dbReference type="ARBA" id="ARBA00023015"/>
    </source>
</evidence>
<keyword evidence="8" id="KW-1185">Reference proteome</keyword>
<gene>
    <name evidence="6" type="ORF">ADS79_29045</name>
    <name evidence="5" type="ORF">BRE01_24650</name>
</gene>
<comment type="caution">
    <text evidence="6">The sequence shown here is derived from an EMBL/GenBank/DDBJ whole genome shotgun (WGS) entry which is preliminary data.</text>
</comment>
<dbReference type="GO" id="GO:0003700">
    <property type="term" value="F:DNA-binding transcription factor activity"/>
    <property type="evidence" value="ECO:0007669"/>
    <property type="project" value="InterPro"/>
</dbReference>
<keyword evidence="1" id="KW-0805">Transcription regulation</keyword>
<dbReference type="AlphaFoldDB" id="A0A0K9YML9"/>
<organism evidence="6 7">
    <name type="scientific">Brevibacillus reuszeri</name>
    <dbReference type="NCBI Taxonomy" id="54915"/>
    <lineage>
        <taxon>Bacteria</taxon>
        <taxon>Bacillati</taxon>
        <taxon>Bacillota</taxon>
        <taxon>Bacilli</taxon>
        <taxon>Bacillales</taxon>
        <taxon>Paenibacillaceae</taxon>
        <taxon>Brevibacillus</taxon>
    </lineage>
</organism>
<feature type="region of interest" description="Disordered" evidence="3">
    <location>
        <begin position="58"/>
        <end position="78"/>
    </location>
</feature>
<evidence type="ECO:0000313" key="8">
    <source>
        <dbReference type="Proteomes" id="UP000319578"/>
    </source>
</evidence>